<keyword evidence="6 10" id="KW-0547">Nucleotide-binding</keyword>
<sequence>MRCGILGGTFDPPHRGHLVLARRCHEALTLDEVLFLPAYLPPHKLDAPLSPFELRMEMLRAAVGEEQGWRVLSLEREAGGVSYTVRTLERLSAERPGDELWLLIGEDSLDELAHWREPERIASLARLAVYRRSGAAGRVDPRFAGRVEFVEGPRVDISSREIRERLAAGRRVAGFVPAAVLAIIAREGLYRVCGP</sequence>
<keyword evidence="3 10" id="KW-0662">Pyridine nucleotide biosynthesis</keyword>
<comment type="similarity">
    <text evidence="10">Belongs to the NadD family.</text>
</comment>
<evidence type="ECO:0000256" key="3">
    <source>
        <dbReference type="ARBA" id="ARBA00022642"/>
    </source>
</evidence>
<dbReference type="AlphaFoldDB" id="A0A937XC65"/>
<dbReference type="EMBL" id="VGIY01000182">
    <property type="protein sequence ID" value="MBM3317756.1"/>
    <property type="molecule type" value="Genomic_DNA"/>
</dbReference>
<evidence type="ECO:0000256" key="4">
    <source>
        <dbReference type="ARBA" id="ARBA00022679"/>
    </source>
</evidence>
<evidence type="ECO:0000259" key="11">
    <source>
        <dbReference type="Pfam" id="PF01467"/>
    </source>
</evidence>
<gene>
    <name evidence="10 12" type="primary">nadD</name>
    <name evidence="12" type="ORF">FJY75_07870</name>
</gene>
<dbReference type="NCBIfam" id="NF000840">
    <property type="entry name" value="PRK00071.1-3"/>
    <property type="match status" value="1"/>
</dbReference>
<dbReference type="GO" id="GO:0005524">
    <property type="term" value="F:ATP binding"/>
    <property type="evidence" value="ECO:0007669"/>
    <property type="project" value="UniProtKB-KW"/>
</dbReference>
<evidence type="ECO:0000256" key="7">
    <source>
        <dbReference type="ARBA" id="ARBA00022840"/>
    </source>
</evidence>
<keyword evidence="8 10" id="KW-0520">NAD</keyword>
<keyword evidence="7 10" id="KW-0067">ATP-binding</keyword>
<evidence type="ECO:0000256" key="6">
    <source>
        <dbReference type="ARBA" id="ARBA00022741"/>
    </source>
</evidence>
<comment type="function">
    <text evidence="1 10">Catalyzes the reversible adenylation of nicotinate mononucleotide (NaMN) to nicotinic acid adenine dinucleotide (NaAD).</text>
</comment>
<comment type="pathway">
    <text evidence="2 10">Cofactor biosynthesis; NAD(+) biosynthesis; deamido-NAD(+) from nicotinate D-ribonucleotide: step 1/1.</text>
</comment>
<evidence type="ECO:0000256" key="8">
    <source>
        <dbReference type="ARBA" id="ARBA00023027"/>
    </source>
</evidence>
<comment type="catalytic activity">
    <reaction evidence="9 10">
        <text>nicotinate beta-D-ribonucleotide + ATP + H(+) = deamido-NAD(+) + diphosphate</text>
        <dbReference type="Rhea" id="RHEA:22860"/>
        <dbReference type="ChEBI" id="CHEBI:15378"/>
        <dbReference type="ChEBI" id="CHEBI:30616"/>
        <dbReference type="ChEBI" id="CHEBI:33019"/>
        <dbReference type="ChEBI" id="CHEBI:57502"/>
        <dbReference type="ChEBI" id="CHEBI:58437"/>
        <dbReference type="EC" id="2.7.7.18"/>
    </reaction>
</comment>
<dbReference type="PANTHER" id="PTHR39321:SF3">
    <property type="entry name" value="PHOSPHOPANTETHEINE ADENYLYLTRANSFERASE"/>
    <property type="match status" value="1"/>
</dbReference>
<evidence type="ECO:0000313" key="12">
    <source>
        <dbReference type="EMBL" id="MBM3317756.1"/>
    </source>
</evidence>
<reference evidence="12" key="1">
    <citation type="submission" date="2019-03" db="EMBL/GenBank/DDBJ databases">
        <title>Lake Tanganyika Metagenome-Assembled Genomes (MAGs).</title>
        <authorList>
            <person name="Tran P."/>
        </authorList>
    </citation>
    <scope>NUCLEOTIDE SEQUENCE</scope>
    <source>
        <strain evidence="12">M_DeepCast_400m_m2_100</strain>
    </source>
</reference>
<dbReference type="SUPFAM" id="SSF52374">
    <property type="entry name" value="Nucleotidylyl transferase"/>
    <property type="match status" value="1"/>
</dbReference>
<dbReference type="Proteomes" id="UP000748308">
    <property type="component" value="Unassembled WGS sequence"/>
</dbReference>
<evidence type="ECO:0000256" key="1">
    <source>
        <dbReference type="ARBA" id="ARBA00002324"/>
    </source>
</evidence>
<keyword evidence="5 10" id="KW-0548">Nucleotidyltransferase</keyword>
<dbReference type="PANTHER" id="PTHR39321">
    <property type="entry name" value="NICOTINATE-NUCLEOTIDE ADENYLYLTRANSFERASE-RELATED"/>
    <property type="match status" value="1"/>
</dbReference>
<keyword evidence="4 10" id="KW-0808">Transferase</keyword>
<organism evidence="12 13">
    <name type="scientific">Eiseniibacteriota bacterium</name>
    <dbReference type="NCBI Taxonomy" id="2212470"/>
    <lineage>
        <taxon>Bacteria</taxon>
        <taxon>Candidatus Eiseniibacteriota</taxon>
    </lineage>
</organism>
<evidence type="ECO:0000256" key="2">
    <source>
        <dbReference type="ARBA" id="ARBA00005019"/>
    </source>
</evidence>
<accession>A0A937XC65</accession>
<dbReference type="InterPro" id="IPR005248">
    <property type="entry name" value="NadD/NMNAT"/>
</dbReference>
<dbReference type="CDD" id="cd02165">
    <property type="entry name" value="NMNAT"/>
    <property type="match status" value="1"/>
</dbReference>
<evidence type="ECO:0000313" key="13">
    <source>
        <dbReference type="Proteomes" id="UP000748308"/>
    </source>
</evidence>
<dbReference type="Pfam" id="PF01467">
    <property type="entry name" value="CTP_transf_like"/>
    <property type="match status" value="1"/>
</dbReference>
<protein>
    <recommendedName>
        <fullName evidence="10">Probable nicotinate-nucleotide adenylyltransferase</fullName>
        <ecNumber evidence="10">2.7.7.18</ecNumber>
    </recommendedName>
    <alternativeName>
        <fullName evidence="10">Deamido-NAD(+) diphosphorylase</fullName>
    </alternativeName>
    <alternativeName>
        <fullName evidence="10">Deamido-NAD(+) pyrophosphorylase</fullName>
    </alternativeName>
    <alternativeName>
        <fullName evidence="10">Nicotinate mononucleotide adenylyltransferase</fullName>
        <shortName evidence="10">NaMN adenylyltransferase</shortName>
    </alternativeName>
</protein>
<evidence type="ECO:0000256" key="9">
    <source>
        <dbReference type="ARBA" id="ARBA00048721"/>
    </source>
</evidence>
<dbReference type="InterPro" id="IPR004821">
    <property type="entry name" value="Cyt_trans-like"/>
</dbReference>
<dbReference type="GO" id="GO:0004515">
    <property type="term" value="F:nicotinate-nucleotide adenylyltransferase activity"/>
    <property type="evidence" value="ECO:0007669"/>
    <property type="project" value="UniProtKB-UniRule"/>
</dbReference>
<dbReference type="InterPro" id="IPR014729">
    <property type="entry name" value="Rossmann-like_a/b/a_fold"/>
</dbReference>
<comment type="caution">
    <text evidence="12">The sequence shown here is derived from an EMBL/GenBank/DDBJ whole genome shotgun (WGS) entry which is preliminary data.</text>
</comment>
<evidence type="ECO:0000256" key="10">
    <source>
        <dbReference type="HAMAP-Rule" id="MF_00244"/>
    </source>
</evidence>
<dbReference type="NCBIfam" id="TIGR00482">
    <property type="entry name" value="nicotinate (nicotinamide) nucleotide adenylyltransferase"/>
    <property type="match status" value="1"/>
</dbReference>
<dbReference type="Gene3D" id="3.40.50.620">
    <property type="entry name" value="HUPs"/>
    <property type="match status" value="1"/>
</dbReference>
<dbReference type="GO" id="GO:0009435">
    <property type="term" value="P:NAD+ biosynthetic process"/>
    <property type="evidence" value="ECO:0007669"/>
    <property type="project" value="UniProtKB-UniRule"/>
</dbReference>
<name>A0A937XC65_UNCEI</name>
<dbReference type="NCBIfam" id="TIGR00125">
    <property type="entry name" value="cyt_tran_rel"/>
    <property type="match status" value="1"/>
</dbReference>
<dbReference type="EC" id="2.7.7.18" evidence="10"/>
<dbReference type="HAMAP" id="MF_00244">
    <property type="entry name" value="NaMN_adenylyltr"/>
    <property type="match status" value="1"/>
</dbReference>
<evidence type="ECO:0000256" key="5">
    <source>
        <dbReference type="ARBA" id="ARBA00022695"/>
    </source>
</evidence>
<proteinExistence type="inferred from homology"/>
<feature type="domain" description="Cytidyltransferase-like" evidence="11">
    <location>
        <begin position="5"/>
        <end position="165"/>
    </location>
</feature>